<dbReference type="RefSeq" id="XP_007717996.1">
    <property type="nucleotide sequence ID" value="XM_007719806.1"/>
</dbReference>
<feature type="compositionally biased region" description="Pro residues" evidence="1">
    <location>
        <begin position="52"/>
        <end position="63"/>
    </location>
</feature>
<keyword evidence="3" id="KW-1185">Reference proteome</keyword>
<evidence type="ECO:0000313" key="3">
    <source>
        <dbReference type="Proteomes" id="UP000053841"/>
    </source>
</evidence>
<sequence length="134" mass="14964">WLADTWLSQLQARHAELVEPHGVWRELMYPTCPVVLTRPWDGQKQKIVTPSLSPPLPPPPPPASSCHRLPPGNCAPLKTYQLPNPSRIPEDSCHKVPCMHLDPDPDPERASHSTASLPSWVRNWAIIIPTCIVP</sequence>
<evidence type="ECO:0000256" key="1">
    <source>
        <dbReference type="SAM" id="MobiDB-lite"/>
    </source>
</evidence>
<dbReference type="EMBL" id="KI964888">
    <property type="protein sequence ID" value="EUC27703.1"/>
    <property type="molecule type" value="Genomic_DNA"/>
</dbReference>
<proteinExistence type="predicted"/>
<protein>
    <submittedName>
        <fullName evidence="2">Uncharacterized protein</fullName>
    </submittedName>
</protein>
<gene>
    <name evidence="2" type="ORF">COCCADRAFT_110993</name>
</gene>
<name>W6XQ64_COCC2</name>
<feature type="non-terminal residue" evidence="2">
    <location>
        <position position="1"/>
    </location>
</feature>
<dbReference type="AlphaFoldDB" id="W6XQ64"/>
<feature type="region of interest" description="Disordered" evidence="1">
    <location>
        <begin position="46"/>
        <end position="68"/>
    </location>
</feature>
<accession>W6XQ64</accession>
<dbReference type="KEGG" id="bze:COCCADRAFT_110993"/>
<reference evidence="2 3" key="1">
    <citation type="journal article" date="2013" name="PLoS Genet.">
        <title>Comparative genome structure, secondary metabolite, and effector coding capacity across Cochliobolus pathogens.</title>
        <authorList>
            <person name="Condon B.J."/>
            <person name="Leng Y."/>
            <person name="Wu D."/>
            <person name="Bushley K.E."/>
            <person name="Ohm R.A."/>
            <person name="Otillar R."/>
            <person name="Martin J."/>
            <person name="Schackwitz W."/>
            <person name="Grimwood J."/>
            <person name="MohdZainudin N."/>
            <person name="Xue C."/>
            <person name="Wang R."/>
            <person name="Manning V.A."/>
            <person name="Dhillon B."/>
            <person name="Tu Z.J."/>
            <person name="Steffenson B.J."/>
            <person name="Salamov A."/>
            <person name="Sun H."/>
            <person name="Lowry S."/>
            <person name="LaButti K."/>
            <person name="Han J."/>
            <person name="Copeland A."/>
            <person name="Lindquist E."/>
            <person name="Barry K."/>
            <person name="Schmutz J."/>
            <person name="Baker S.E."/>
            <person name="Ciuffetti L.M."/>
            <person name="Grigoriev I.V."/>
            <person name="Zhong S."/>
            <person name="Turgeon B.G."/>
        </authorList>
    </citation>
    <scope>NUCLEOTIDE SEQUENCE [LARGE SCALE GENOMIC DNA]</scope>
    <source>
        <strain evidence="2 3">26-R-13</strain>
    </source>
</reference>
<organism evidence="2 3">
    <name type="scientific">Cochliobolus carbonum (strain 26-R-13)</name>
    <name type="common">Maize leaf spot fungus</name>
    <name type="synonym">Bipolaris zeicola</name>
    <dbReference type="NCBI Taxonomy" id="930089"/>
    <lineage>
        <taxon>Eukaryota</taxon>
        <taxon>Fungi</taxon>
        <taxon>Dikarya</taxon>
        <taxon>Ascomycota</taxon>
        <taxon>Pezizomycotina</taxon>
        <taxon>Dothideomycetes</taxon>
        <taxon>Pleosporomycetidae</taxon>
        <taxon>Pleosporales</taxon>
        <taxon>Pleosporineae</taxon>
        <taxon>Pleosporaceae</taxon>
        <taxon>Bipolaris</taxon>
    </lineage>
</organism>
<dbReference type="HOGENOM" id="CLU_1922023_0_0_1"/>
<dbReference type="GeneID" id="19144210"/>
<evidence type="ECO:0000313" key="2">
    <source>
        <dbReference type="EMBL" id="EUC27703.1"/>
    </source>
</evidence>
<dbReference type="Proteomes" id="UP000053841">
    <property type="component" value="Unassembled WGS sequence"/>
</dbReference>